<feature type="transmembrane region" description="Helical" evidence="1">
    <location>
        <begin position="129"/>
        <end position="147"/>
    </location>
</feature>
<dbReference type="InterPro" id="IPR003675">
    <property type="entry name" value="Rce1/LyrA-like_dom"/>
</dbReference>
<comment type="caution">
    <text evidence="3">The sequence shown here is derived from an EMBL/GenBank/DDBJ whole genome shotgun (WGS) entry which is preliminary data.</text>
</comment>
<dbReference type="RefSeq" id="WP_225970283.1">
    <property type="nucleotide sequence ID" value="NZ_JAFDST010000003.1"/>
</dbReference>
<dbReference type="GO" id="GO:0006508">
    <property type="term" value="P:proteolysis"/>
    <property type="evidence" value="ECO:0007669"/>
    <property type="project" value="UniProtKB-KW"/>
</dbReference>
<gene>
    <name evidence="3" type="ORF">JOC74_002924</name>
</gene>
<evidence type="ECO:0000259" key="2">
    <source>
        <dbReference type="Pfam" id="PF02517"/>
    </source>
</evidence>
<keyword evidence="3" id="KW-0378">Hydrolase</keyword>
<evidence type="ECO:0000256" key="1">
    <source>
        <dbReference type="SAM" id="Phobius"/>
    </source>
</evidence>
<name>A0ABS4CYH0_9BACI</name>
<feature type="transmembrane region" description="Helical" evidence="1">
    <location>
        <begin position="154"/>
        <end position="175"/>
    </location>
</feature>
<evidence type="ECO:0000313" key="3">
    <source>
        <dbReference type="EMBL" id="MBP1082421.1"/>
    </source>
</evidence>
<dbReference type="Pfam" id="PF02517">
    <property type="entry name" value="Rce1-like"/>
    <property type="match status" value="1"/>
</dbReference>
<evidence type="ECO:0000313" key="4">
    <source>
        <dbReference type="Proteomes" id="UP000674416"/>
    </source>
</evidence>
<accession>A0ABS4CYH0</accession>
<feature type="transmembrane region" description="Helical" evidence="1">
    <location>
        <begin position="76"/>
        <end position="95"/>
    </location>
</feature>
<feature type="transmembrane region" description="Helical" evidence="1">
    <location>
        <begin position="49"/>
        <end position="70"/>
    </location>
</feature>
<dbReference type="EMBL" id="JAFDST010000003">
    <property type="protein sequence ID" value="MBP1082421.1"/>
    <property type="molecule type" value="Genomic_DNA"/>
</dbReference>
<dbReference type="GO" id="GO:0008233">
    <property type="term" value="F:peptidase activity"/>
    <property type="evidence" value="ECO:0007669"/>
    <property type="project" value="UniProtKB-KW"/>
</dbReference>
<sequence length="176" mass="20516">MFFILLPLFAFSFFYKVPFVRYWKKPQWNEFICFPFIWSGFHQTKVKSFLLIALTINFFIFLPFIILNGWSFIQEVWLLTIIFTITNAVLEELVWRGALLSRFSEQLGERWAVVITSLGFGLQHYSLGFPWSVCIGFTLGGLFYGGITIKSGSIFPSLIWHMVLNVLMVFSGFIFS</sequence>
<organism evidence="3 4">
    <name type="scientific">Bacillus capparidis</name>
    <dbReference type="NCBI Taxonomy" id="1840411"/>
    <lineage>
        <taxon>Bacteria</taxon>
        <taxon>Bacillati</taxon>
        <taxon>Bacillota</taxon>
        <taxon>Bacilli</taxon>
        <taxon>Bacillales</taxon>
        <taxon>Bacillaceae</taxon>
        <taxon>Bacillus</taxon>
    </lineage>
</organism>
<dbReference type="Proteomes" id="UP000674416">
    <property type="component" value="Unassembled WGS sequence"/>
</dbReference>
<keyword evidence="1" id="KW-1133">Transmembrane helix</keyword>
<keyword evidence="1" id="KW-0472">Membrane</keyword>
<proteinExistence type="predicted"/>
<protein>
    <submittedName>
        <fullName evidence="3">Membrane protease YdiL (CAAX protease family)</fullName>
    </submittedName>
</protein>
<keyword evidence="4" id="KW-1185">Reference proteome</keyword>
<reference evidence="3 4" key="1">
    <citation type="submission" date="2021-01" db="EMBL/GenBank/DDBJ databases">
        <title>Genomic Encyclopedia of Type Strains, Phase IV (KMG-IV): sequencing the most valuable type-strain genomes for metagenomic binning, comparative biology and taxonomic classification.</title>
        <authorList>
            <person name="Goeker M."/>
        </authorList>
    </citation>
    <scope>NUCLEOTIDE SEQUENCE [LARGE SCALE GENOMIC DNA]</scope>
    <source>
        <strain evidence="3 4">DSM 103394</strain>
    </source>
</reference>
<keyword evidence="3" id="KW-0645">Protease</keyword>
<keyword evidence="1" id="KW-0812">Transmembrane</keyword>
<feature type="domain" description="CAAX prenyl protease 2/Lysostaphin resistance protein A-like" evidence="2">
    <location>
        <begin position="75"/>
        <end position="166"/>
    </location>
</feature>